<dbReference type="AlphaFoldDB" id="A0A7W6H5L2"/>
<organism evidence="1 2">
    <name type="scientific">Aureimonas pseudogalii</name>
    <dbReference type="NCBI Taxonomy" id="1744844"/>
    <lineage>
        <taxon>Bacteria</taxon>
        <taxon>Pseudomonadati</taxon>
        <taxon>Pseudomonadota</taxon>
        <taxon>Alphaproteobacteria</taxon>
        <taxon>Hyphomicrobiales</taxon>
        <taxon>Aurantimonadaceae</taxon>
        <taxon>Aureimonas</taxon>
    </lineage>
</organism>
<gene>
    <name evidence="1" type="ORF">GGR04_002806</name>
</gene>
<protein>
    <recommendedName>
        <fullName evidence="3">DUF2793 domain-containing protein</fullName>
    </recommendedName>
</protein>
<reference evidence="1 2" key="1">
    <citation type="submission" date="2020-08" db="EMBL/GenBank/DDBJ databases">
        <title>Genomic Encyclopedia of Type Strains, Phase IV (KMG-IV): sequencing the most valuable type-strain genomes for metagenomic binning, comparative biology and taxonomic classification.</title>
        <authorList>
            <person name="Goeker M."/>
        </authorList>
    </citation>
    <scope>NUCLEOTIDE SEQUENCE [LARGE SCALE GENOMIC DNA]</scope>
    <source>
        <strain evidence="1 2">DSM 102238</strain>
    </source>
</reference>
<dbReference type="Pfam" id="PF10983">
    <property type="entry name" value="DUF2793"/>
    <property type="match status" value="1"/>
</dbReference>
<dbReference type="InterPro" id="IPR021251">
    <property type="entry name" value="DUF2793"/>
</dbReference>
<name>A0A7W6H5L2_9HYPH</name>
<comment type="caution">
    <text evidence="1">The sequence shown here is derived from an EMBL/GenBank/DDBJ whole genome shotgun (WGS) entry which is preliminary data.</text>
</comment>
<evidence type="ECO:0000313" key="1">
    <source>
        <dbReference type="EMBL" id="MBB3998951.1"/>
    </source>
</evidence>
<evidence type="ECO:0008006" key="3">
    <source>
        <dbReference type="Google" id="ProtNLM"/>
    </source>
</evidence>
<proteinExistence type="predicted"/>
<accession>A0A7W6H5L2</accession>
<evidence type="ECO:0000313" key="2">
    <source>
        <dbReference type="Proteomes" id="UP000542776"/>
    </source>
</evidence>
<dbReference type="RefSeq" id="WP_183200491.1">
    <property type="nucleotide sequence ID" value="NZ_JACIEK010000007.1"/>
</dbReference>
<dbReference type="EMBL" id="JACIEK010000007">
    <property type="protein sequence ID" value="MBB3998951.1"/>
    <property type="molecule type" value="Genomic_DNA"/>
</dbReference>
<sequence length="282" mass="29206">MNASSRLALPYLLPQQALKHLTHNEALRRLDVLVQTRVVSATTVQEPVSAAEGDLYILPAGRAGPRWSAMEEGALALFENGAFVEVEPVEGQIVHVGDRGGLVVRHEGHWSAAPLTRGLGRLGINADASDGNRLTVAADAELLTYDARTPGSGDARKVINKAATSRTASVVFQTGFSGRAEFGLVGSDDLALRVSADGAAFRDALRVEAATGHVALGGGGTPVCALDVAGTLRLRAFAKADLPPAGTGAGQIAFVSDDAGGAVVAFSDGVLWRRLTDRAPVV</sequence>
<keyword evidence="2" id="KW-1185">Reference proteome</keyword>
<dbReference type="Proteomes" id="UP000542776">
    <property type="component" value="Unassembled WGS sequence"/>
</dbReference>